<dbReference type="Pfam" id="PF25967">
    <property type="entry name" value="RND-MFP_C"/>
    <property type="match status" value="1"/>
</dbReference>
<dbReference type="PANTHER" id="PTHR30469">
    <property type="entry name" value="MULTIDRUG RESISTANCE PROTEIN MDTA"/>
    <property type="match status" value="1"/>
</dbReference>
<evidence type="ECO:0000313" key="6">
    <source>
        <dbReference type="Proteomes" id="UP000608345"/>
    </source>
</evidence>
<evidence type="ECO:0000256" key="2">
    <source>
        <dbReference type="SAM" id="Coils"/>
    </source>
</evidence>
<dbReference type="AlphaFoldDB" id="A0A918MWE9"/>
<evidence type="ECO:0000256" key="1">
    <source>
        <dbReference type="ARBA" id="ARBA00009477"/>
    </source>
</evidence>
<feature type="coiled-coil region" evidence="2">
    <location>
        <begin position="91"/>
        <end position="118"/>
    </location>
</feature>
<feature type="domain" description="Multidrug resistance protein MdtA-like C-terminal permuted SH3" evidence="4">
    <location>
        <begin position="273"/>
        <end position="331"/>
    </location>
</feature>
<accession>A0A918MWE9</accession>
<dbReference type="GO" id="GO:0015562">
    <property type="term" value="F:efflux transmembrane transporter activity"/>
    <property type="evidence" value="ECO:0007669"/>
    <property type="project" value="TreeGrafter"/>
</dbReference>
<evidence type="ECO:0000313" key="5">
    <source>
        <dbReference type="EMBL" id="GGW76183.1"/>
    </source>
</evidence>
<dbReference type="EMBL" id="BMYS01000001">
    <property type="protein sequence ID" value="GGW76183.1"/>
    <property type="molecule type" value="Genomic_DNA"/>
</dbReference>
<dbReference type="InterPro" id="IPR058624">
    <property type="entry name" value="MdtA-like_HH"/>
</dbReference>
<dbReference type="Gene3D" id="1.10.287.470">
    <property type="entry name" value="Helix hairpin bin"/>
    <property type="match status" value="1"/>
</dbReference>
<dbReference type="InterPro" id="IPR006143">
    <property type="entry name" value="RND_pump_MFP"/>
</dbReference>
<evidence type="ECO:0000259" key="3">
    <source>
        <dbReference type="Pfam" id="PF25876"/>
    </source>
</evidence>
<dbReference type="InterPro" id="IPR058627">
    <property type="entry name" value="MdtA-like_C"/>
</dbReference>
<dbReference type="PANTHER" id="PTHR30469:SF15">
    <property type="entry name" value="HLYD FAMILY OF SECRETION PROTEINS"/>
    <property type="match status" value="1"/>
</dbReference>
<dbReference type="Gene3D" id="2.40.30.170">
    <property type="match status" value="1"/>
</dbReference>
<evidence type="ECO:0000259" key="4">
    <source>
        <dbReference type="Pfam" id="PF25967"/>
    </source>
</evidence>
<dbReference type="NCBIfam" id="TIGR01730">
    <property type="entry name" value="RND_mfp"/>
    <property type="match status" value="1"/>
</dbReference>
<dbReference type="GO" id="GO:1990281">
    <property type="term" value="C:efflux pump complex"/>
    <property type="evidence" value="ECO:0007669"/>
    <property type="project" value="TreeGrafter"/>
</dbReference>
<feature type="domain" description="Multidrug resistance protein MdtA-like alpha-helical hairpin" evidence="3">
    <location>
        <begin position="92"/>
        <end position="160"/>
    </location>
</feature>
<comment type="similarity">
    <text evidence="1">Belongs to the membrane fusion protein (MFP) (TC 8.A.1) family.</text>
</comment>
<name>A0A918MWE9_9BURK</name>
<dbReference type="SUPFAM" id="SSF111369">
    <property type="entry name" value="HlyD-like secretion proteins"/>
    <property type="match status" value="1"/>
</dbReference>
<comment type="caution">
    <text evidence="5">The sequence shown here is derived from an EMBL/GenBank/DDBJ whole genome shotgun (WGS) entry which is preliminary data.</text>
</comment>
<reference evidence="5" key="1">
    <citation type="journal article" date="2014" name="Int. J. Syst. Evol. Microbiol.">
        <title>Complete genome sequence of Corynebacterium casei LMG S-19264T (=DSM 44701T), isolated from a smear-ripened cheese.</title>
        <authorList>
            <consortium name="US DOE Joint Genome Institute (JGI-PGF)"/>
            <person name="Walter F."/>
            <person name="Albersmeier A."/>
            <person name="Kalinowski J."/>
            <person name="Ruckert C."/>
        </authorList>
    </citation>
    <scope>NUCLEOTIDE SEQUENCE</scope>
    <source>
        <strain evidence="5">KCTC 23732</strain>
    </source>
</reference>
<keyword evidence="2" id="KW-0175">Coiled coil</keyword>
<keyword evidence="6" id="KW-1185">Reference proteome</keyword>
<dbReference type="RefSeq" id="WP_189383592.1">
    <property type="nucleotide sequence ID" value="NZ_BAABFY010000002.1"/>
</dbReference>
<gene>
    <name evidence="5" type="ORF">GCM10011450_02210</name>
</gene>
<dbReference type="Pfam" id="PF25876">
    <property type="entry name" value="HH_MFP_RND"/>
    <property type="match status" value="1"/>
</dbReference>
<protein>
    <submittedName>
        <fullName evidence="5">RND transporter</fullName>
    </submittedName>
</protein>
<dbReference type="Proteomes" id="UP000608345">
    <property type="component" value="Unassembled WGS sequence"/>
</dbReference>
<proteinExistence type="inferred from homology"/>
<reference evidence="5" key="2">
    <citation type="submission" date="2020-09" db="EMBL/GenBank/DDBJ databases">
        <authorList>
            <person name="Sun Q."/>
            <person name="Kim S."/>
        </authorList>
    </citation>
    <scope>NUCLEOTIDE SEQUENCE</scope>
    <source>
        <strain evidence="5">KCTC 23732</strain>
    </source>
</reference>
<organism evidence="5 6">
    <name type="scientific">Advenella faeciporci</name>
    <dbReference type="NCBI Taxonomy" id="797535"/>
    <lineage>
        <taxon>Bacteria</taxon>
        <taxon>Pseudomonadati</taxon>
        <taxon>Pseudomonadota</taxon>
        <taxon>Betaproteobacteria</taxon>
        <taxon>Burkholderiales</taxon>
        <taxon>Alcaligenaceae</taxon>
    </lineage>
</organism>
<dbReference type="Gene3D" id="2.40.420.20">
    <property type="match status" value="1"/>
</dbReference>
<sequence>MLLLLGLGAWAEKAPAETSRPALTVSVQQVNFVDMERTLSATGNIRPWQDASVSVQTSGLRLKEVFADVGDIVQAGQLLAKFDDTIIRAEIEQTRAAIIQAQASLEQATQNAKRIRRIMGSGAVSQQEADQVLATEKINQAQLSSAQAALVGQEQRLAYTRLLAPYDGVVSAKSAVLGAVYNPGQELFHLIVQNKLQWEASVSSRHLSALEPGTKVLMHVREDLFAEGTVRQQSPALNEQTRQAIVYVDIVPGAQVKAGMFVQGDFKLGTRKVIAVPRQALVLRDGFYYVFVLENNNRVALRKIEIGQSLPNGVEVLAGLVSGEIIVVKGARFLEDGDMVRVALAASETAAGAGSVMSFARAGR</sequence>
<dbReference type="Gene3D" id="2.40.50.100">
    <property type="match status" value="1"/>
</dbReference>